<evidence type="ECO:0000313" key="2">
    <source>
        <dbReference type="EMBL" id="KAF5331033.1"/>
    </source>
</evidence>
<feature type="region of interest" description="Disordered" evidence="1">
    <location>
        <begin position="622"/>
        <end position="841"/>
    </location>
</feature>
<sequence>MRCLKERIAALEQRNAANRPTSPTAGVPSGTGSNVPHAAGFKDKIAKFEKKGGVPVPRGRFGLGAPPTVEGPRKQGELYGNRIPAPVRHVSAGAASTLSAAGAAPGDSSTSSANPQRRSFSLSNFNAEFDEEPSRSPSPSFQTTLNGTDTPSSPVSSPELSTSALQPAETPVSKHNIIRGTSFQKAMELARNVENAKQKSVEQAALHSQTQSPDVEKQPSMETADPGQNTPVILLSAEDTPSVVLHSSPTLDSNTPSFIIPTSVHSDTTAAKLLTTESEDQHIAENVGEVQADEGPNPPVSETSETDDVDTNSLSNVDMPNVNEADASDASTVFTVEITPATVEAEPPRTTPSPKTDISLSPAQLPAAPASDDCGSNHSLTPSQKVALTLESDLSMDALMSPLSSGNISATILADALTDYFQPESLNGRSSSGTVTPPVLPTPAPLSPAAKLAYDAPDSELSIILPDHTPLLSPIGSFSSAPATPGSADEINSASVSQATRVTPTTGRGVPLYLPSNAPTQTRKSDFVYFPPTPEAASTEFADTAPKVEKKVEETKPAFRTVVHEKVFETAPGPRERLRVPETPQTQRFKRTNTSEPPPSPGQGELAALWYEAALLESSLEHGELPAESVAKPSEAELKKAREAKEAEAKTKSVQEKEKTLANGAQNRRSQTVDETTSATLKHTFLMPLSRAKTSHRKEVSASATTESFARPPVPDAAPRPKSSFVPDSIRVPPRPVTPDNNAHLSAHSTPSKSPKQRFGSFRRLGSINMSRPSTMYSTRHSQSGSSEMSSEDSPTILTPVEQDHDFGYSRSSTASEFGQLKAKASTPSLSSKKSANSVSRATSFAGKMWSRARTKSNGSTLSSALDDIPRLQAPLPDLPGIQLPHLPHITAPPPIEKDMVKPPQRATSLKHPMHLPALPSEFVLPLPTTGSSAFFATNSADVSGDSLMLPDSSFSSRPPSWASFASTSGSSLPQSPLFDESFINSFPSVPETTTLSFQTSRTGQSMGRSANILTTVKERPSLDTALVPTSAQEAGENHRNSLRSSSRSATPTPR</sequence>
<feature type="compositionally biased region" description="Basic and acidic residues" evidence="1">
    <location>
        <begin position="634"/>
        <end position="660"/>
    </location>
</feature>
<feature type="compositionally biased region" description="Low complexity" evidence="1">
    <location>
        <begin position="151"/>
        <end position="163"/>
    </location>
</feature>
<feature type="region of interest" description="Disordered" evidence="1">
    <location>
        <begin position="11"/>
        <end position="175"/>
    </location>
</feature>
<feature type="region of interest" description="Disordered" evidence="1">
    <location>
        <begin position="195"/>
        <end position="229"/>
    </location>
</feature>
<proteinExistence type="predicted"/>
<feature type="compositionally biased region" description="Low complexity" evidence="1">
    <location>
        <begin position="822"/>
        <end position="841"/>
    </location>
</feature>
<feature type="compositionally biased region" description="Polar residues" evidence="1">
    <location>
        <begin position="107"/>
        <end position="126"/>
    </location>
</feature>
<evidence type="ECO:0000313" key="3">
    <source>
        <dbReference type="Proteomes" id="UP000567179"/>
    </source>
</evidence>
<feature type="region of interest" description="Disordered" evidence="1">
    <location>
        <begin position="1000"/>
        <end position="1055"/>
    </location>
</feature>
<keyword evidence="3" id="KW-1185">Reference proteome</keyword>
<feature type="compositionally biased region" description="Polar residues" evidence="1">
    <location>
        <begin position="768"/>
        <end position="781"/>
    </location>
</feature>
<feature type="compositionally biased region" description="Polar residues" evidence="1">
    <location>
        <begin position="1000"/>
        <end position="1015"/>
    </location>
</feature>
<comment type="caution">
    <text evidence="2">The sequence shown here is derived from an EMBL/GenBank/DDBJ whole genome shotgun (WGS) entry which is preliminary data.</text>
</comment>
<protein>
    <submittedName>
        <fullName evidence="2">Uncharacterized protein</fullName>
    </submittedName>
</protein>
<gene>
    <name evidence="2" type="ORF">D9619_005262</name>
</gene>
<accession>A0A8H5FC59</accession>
<dbReference type="Proteomes" id="UP000567179">
    <property type="component" value="Unassembled WGS sequence"/>
</dbReference>
<dbReference type="AlphaFoldDB" id="A0A8H5FC59"/>
<feature type="compositionally biased region" description="Basic and acidic residues" evidence="1">
    <location>
        <begin position="40"/>
        <end position="52"/>
    </location>
</feature>
<feature type="compositionally biased region" description="Low complexity" evidence="1">
    <location>
        <begin position="359"/>
        <end position="371"/>
    </location>
</feature>
<feature type="compositionally biased region" description="Polar residues" evidence="1">
    <location>
        <begin position="583"/>
        <end position="595"/>
    </location>
</feature>
<dbReference type="EMBL" id="JAACJJ010000001">
    <property type="protein sequence ID" value="KAF5331033.1"/>
    <property type="molecule type" value="Genomic_DNA"/>
</dbReference>
<reference evidence="2 3" key="1">
    <citation type="journal article" date="2020" name="ISME J.">
        <title>Uncovering the hidden diversity of litter-decomposition mechanisms in mushroom-forming fungi.</title>
        <authorList>
            <person name="Floudas D."/>
            <person name="Bentzer J."/>
            <person name="Ahren D."/>
            <person name="Johansson T."/>
            <person name="Persson P."/>
            <person name="Tunlid A."/>
        </authorList>
    </citation>
    <scope>NUCLEOTIDE SEQUENCE [LARGE SCALE GENOMIC DNA]</scope>
    <source>
        <strain evidence="2 3">CBS 101986</strain>
    </source>
</reference>
<feature type="compositionally biased region" description="Basic and acidic residues" evidence="1">
    <location>
        <begin position="570"/>
        <end position="580"/>
    </location>
</feature>
<feature type="compositionally biased region" description="Polar residues" evidence="1">
    <location>
        <begin position="739"/>
        <end position="754"/>
    </location>
</feature>
<feature type="compositionally biased region" description="Low complexity" evidence="1">
    <location>
        <begin position="782"/>
        <end position="794"/>
    </location>
</feature>
<feature type="region of interest" description="Disordered" evidence="1">
    <location>
        <begin position="570"/>
        <end position="604"/>
    </location>
</feature>
<feature type="compositionally biased region" description="Polar residues" evidence="1">
    <location>
        <begin position="135"/>
        <end position="150"/>
    </location>
</feature>
<dbReference type="OrthoDB" id="3237291at2759"/>
<feature type="compositionally biased region" description="Low complexity" evidence="1">
    <location>
        <begin position="91"/>
        <end position="106"/>
    </location>
</feature>
<organism evidence="2 3">
    <name type="scientific">Psilocybe cf. subviscida</name>
    <dbReference type="NCBI Taxonomy" id="2480587"/>
    <lineage>
        <taxon>Eukaryota</taxon>
        <taxon>Fungi</taxon>
        <taxon>Dikarya</taxon>
        <taxon>Basidiomycota</taxon>
        <taxon>Agaricomycotina</taxon>
        <taxon>Agaricomycetes</taxon>
        <taxon>Agaricomycetidae</taxon>
        <taxon>Agaricales</taxon>
        <taxon>Agaricineae</taxon>
        <taxon>Strophariaceae</taxon>
        <taxon>Psilocybe</taxon>
    </lineage>
</organism>
<feature type="region of interest" description="Disordered" evidence="1">
    <location>
        <begin position="288"/>
        <end position="380"/>
    </location>
</feature>
<name>A0A8H5FC59_9AGAR</name>
<feature type="compositionally biased region" description="Polar residues" evidence="1">
    <location>
        <begin position="15"/>
        <end position="34"/>
    </location>
</feature>
<feature type="compositionally biased region" description="Polar residues" evidence="1">
    <location>
        <begin position="663"/>
        <end position="681"/>
    </location>
</feature>
<evidence type="ECO:0000256" key="1">
    <source>
        <dbReference type="SAM" id="MobiDB-lite"/>
    </source>
</evidence>